<dbReference type="GO" id="GO:0006281">
    <property type="term" value="P:DNA repair"/>
    <property type="evidence" value="ECO:0007669"/>
    <property type="project" value="InterPro"/>
</dbReference>
<dbReference type="GO" id="GO:0015627">
    <property type="term" value="C:type II protein secretion system complex"/>
    <property type="evidence" value="ECO:0007669"/>
    <property type="project" value="TreeGrafter"/>
</dbReference>
<dbReference type="GO" id="GO:0003677">
    <property type="term" value="F:DNA binding"/>
    <property type="evidence" value="ECO:0007669"/>
    <property type="project" value="InterPro"/>
</dbReference>
<feature type="domain" description="Helix-hairpin-helix DNA-binding motif class 1" evidence="3">
    <location>
        <begin position="349"/>
        <end position="368"/>
    </location>
</feature>
<dbReference type="Gene3D" id="3.10.560.10">
    <property type="entry name" value="Outer membrane lipoprotein wza domain like"/>
    <property type="match status" value="1"/>
</dbReference>
<keyword evidence="5" id="KW-1185">Reference proteome</keyword>
<dbReference type="AlphaFoldDB" id="A0A919P1K1"/>
<feature type="compositionally biased region" description="Pro residues" evidence="1">
    <location>
        <begin position="78"/>
        <end position="98"/>
    </location>
</feature>
<organism evidence="4 5">
    <name type="scientific">Cellulomonas chitinilytica</name>
    <dbReference type="NCBI Taxonomy" id="398759"/>
    <lineage>
        <taxon>Bacteria</taxon>
        <taxon>Bacillati</taxon>
        <taxon>Actinomycetota</taxon>
        <taxon>Actinomycetes</taxon>
        <taxon>Micrococcales</taxon>
        <taxon>Cellulomonadaceae</taxon>
        <taxon>Cellulomonas</taxon>
    </lineage>
</organism>
<gene>
    <name evidence="4" type="ORF">Cch01nite_06900</name>
</gene>
<keyword evidence="2" id="KW-0472">Membrane</keyword>
<keyword evidence="2" id="KW-0812">Transmembrane</keyword>
<proteinExistence type="predicted"/>
<dbReference type="SUPFAM" id="SSF47781">
    <property type="entry name" value="RuvA domain 2-like"/>
    <property type="match status" value="1"/>
</dbReference>
<evidence type="ECO:0000313" key="5">
    <source>
        <dbReference type="Proteomes" id="UP000632740"/>
    </source>
</evidence>
<keyword evidence="2" id="KW-1133">Transmembrane helix</keyword>
<dbReference type="InterPro" id="IPR003583">
    <property type="entry name" value="Hlx-hairpin-Hlx_DNA-bd_motif"/>
</dbReference>
<evidence type="ECO:0000313" key="4">
    <source>
        <dbReference type="EMBL" id="GIG19966.1"/>
    </source>
</evidence>
<comment type="caution">
    <text evidence="4">The sequence shown here is derived from an EMBL/GenBank/DDBJ whole genome shotgun (WGS) entry which is preliminary data.</text>
</comment>
<dbReference type="RefSeq" id="WP_239069835.1">
    <property type="nucleotide sequence ID" value="NZ_BONK01000002.1"/>
</dbReference>
<feature type="region of interest" description="Disordered" evidence="1">
    <location>
        <begin position="78"/>
        <end position="107"/>
    </location>
</feature>
<protein>
    <recommendedName>
        <fullName evidence="3">Helix-hairpin-helix DNA-binding motif class 1 domain-containing protein</fullName>
    </recommendedName>
</protein>
<dbReference type="InterPro" id="IPR010994">
    <property type="entry name" value="RuvA_2-like"/>
</dbReference>
<accession>A0A919P1K1</accession>
<feature type="transmembrane region" description="Helical" evidence="2">
    <location>
        <begin position="160"/>
        <end position="179"/>
    </location>
</feature>
<dbReference type="PANTHER" id="PTHR21180">
    <property type="entry name" value="ENDONUCLEASE/EXONUCLEASE/PHOSPHATASE FAMILY DOMAIN-CONTAINING PROTEIN 1"/>
    <property type="match status" value="1"/>
</dbReference>
<sequence>MPRSDPTAAATLRRLGDLTAATRAVEPAHSGWTPAPTFPAPSFPAPTVPDLTVPAPTVPDLTVPAPAIPDLTVPVPTVPGPEWPPVPDPTSGPSPIAEPYPTSDPSLASERAADLLDAPASVRTERALEAARAGYVRAHGHPLDRVPHVPRRRVRWAVPWRLAGAAGVVLLVVAGGVALRATASAPGEPVALPTPVPDGATPDVDAPVATEGSAAVPTDASVSGAGAGEVAAPLVVVHVVGAVVAPGVVRLPVGSRVVDALAAAGGATADADLAALNLARVLVDGEQVVVPLPGEVVPAAATPSSAAAPGLVDLNSADAGALDELPGIGPVLAQRIVEHRDERRFTSVDELGDVPGIGPTLLERLRPLVRV</sequence>
<name>A0A919P1K1_9CELL</name>
<dbReference type="Gene3D" id="1.10.150.320">
    <property type="entry name" value="Photosystem II 12 kDa extrinsic protein"/>
    <property type="match status" value="1"/>
</dbReference>
<dbReference type="PANTHER" id="PTHR21180:SF32">
    <property type="entry name" value="ENDONUCLEASE_EXONUCLEASE_PHOSPHATASE FAMILY DOMAIN-CONTAINING PROTEIN 1"/>
    <property type="match status" value="1"/>
</dbReference>
<dbReference type="Proteomes" id="UP000632740">
    <property type="component" value="Unassembled WGS sequence"/>
</dbReference>
<evidence type="ECO:0000256" key="1">
    <source>
        <dbReference type="SAM" id="MobiDB-lite"/>
    </source>
</evidence>
<dbReference type="Pfam" id="PF12836">
    <property type="entry name" value="HHH_3"/>
    <property type="match status" value="1"/>
</dbReference>
<reference evidence="4" key="1">
    <citation type="submission" date="2021-01" db="EMBL/GenBank/DDBJ databases">
        <title>Whole genome shotgun sequence of Cellulomonas chitinilytica NBRC 110799.</title>
        <authorList>
            <person name="Komaki H."/>
            <person name="Tamura T."/>
        </authorList>
    </citation>
    <scope>NUCLEOTIDE SEQUENCE</scope>
    <source>
        <strain evidence="4">NBRC 110799</strain>
    </source>
</reference>
<dbReference type="EMBL" id="BONK01000002">
    <property type="protein sequence ID" value="GIG19966.1"/>
    <property type="molecule type" value="Genomic_DNA"/>
</dbReference>
<dbReference type="InterPro" id="IPR019554">
    <property type="entry name" value="Soluble_ligand-bd"/>
</dbReference>
<dbReference type="GO" id="GO:0015628">
    <property type="term" value="P:protein secretion by the type II secretion system"/>
    <property type="evidence" value="ECO:0007669"/>
    <property type="project" value="TreeGrafter"/>
</dbReference>
<dbReference type="SMART" id="SM00278">
    <property type="entry name" value="HhH1"/>
    <property type="match status" value="2"/>
</dbReference>
<feature type="domain" description="Helix-hairpin-helix DNA-binding motif class 1" evidence="3">
    <location>
        <begin position="320"/>
        <end position="339"/>
    </location>
</feature>
<dbReference type="Pfam" id="PF10531">
    <property type="entry name" value="SLBB"/>
    <property type="match status" value="1"/>
</dbReference>
<evidence type="ECO:0000259" key="3">
    <source>
        <dbReference type="SMART" id="SM00278"/>
    </source>
</evidence>
<dbReference type="InterPro" id="IPR051675">
    <property type="entry name" value="Endo/Exo/Phosphatase_dom_1"/>
</dbReference>
<evidence type="ECO:0000256" key="2">
    <source>
        <dbReference type="SAM" id="Phobius"/>
    </source>
</evidence>